<dbReference type="SUPFAM" id="SSF52833">
    <property type="entry name" value="Thioredoxin-like"/>
    <property type="match status" value="1"/>
</dbReference>
<proteinExistence type="predicted"/>
<dbReference type="EMBL" id="JBHUKS010000033">
    <property type="protein sequence ID" value="MFD2473610.1"/>
    <property type="molecule type" value="Genomic_DNA"/>
</dbReference>
<dbReference type="InterPro" id="IPR036249">
    <property type="entry name" value="Thioredoxin-like_sf"/>
</dbReference>
<comment type="caution">
    <text evidence="2">The sequence shown here is derived from an EMBL/GenBank/DDBJ whole genome shotgun (WGS) entry which is preliminary data.</text>
</comment>
<dbReference type="RefSeq" id="WP_378312229.1">
    <property type="nucleotide sequence ID" value="NZ_JBHUKS010000033.1"/>
</dbReference>
<evidence type="ECO:0000313" key="3">
    <source>
        <dbReference type="Proteomes" id="UP001597483"/>
    </source>
</evidence>
<gene>
    <name evidence="2" type="ORF">ACFSVL_39850</name>
</gene>
<protein>
    <submittedName>
        <fullName evidence="2">DsbA family protein</fullName>
    </submittedName>
</protein>
<dbReference type="InterPro" id="IPR001853">
    <property type="entry name" value="DSBA-like_thioredoxin_dom"/>
</dbReference>
<dbReference type="PANTHER" id="PTHR13887:SF41">
    <property type="entry name" value="THIOREDOXIN SUPERFAMILY PROTEIN"/>
    <property type="match status" value="1"/>
</dbReference>
<dbReference type="PANTHER" id="PTHR13887">
    <property type="entry name" value="GLUTATHIONE S-TRANSFERASE KAPPA"/>
    <property type="match status" value="1"/>
</dbReference>
<evidence type="ECO:0000313" key="2">
    <source>
        <dbReference type="EMBL" id="MFD2473610.1"/>
    </source>
</evidence>
<organism evidence="2 3">
    <name type="scientific">Amycolatopsis silviterrae</name>
    <dbReference type="NCBI Taxonomy" id="1656914"/>
    <lineage>
        <taxon>Bacteria</taxon>
        <taxon>Bacillati</taxon>
        <taxon>Actinomycetota</taxon>
        <taxon>Actinomycetes</taxon>
        <taxon>Pseudonocardiales</taxon>
        <taxon>Pseudonocardiaceae</taxon>
        <taxon>Amycolatopsis</taxon>
    </lineage>
</organism>
<evidence type="ECO:0000259" key="1">
    <source>
        <dbReference type="Pfam" id="PF01323"/>
    </source>
</evidence>
<dbReference type="Gene3D" id="3.40.30.10">
    <property type="entry name" value="Glutaredoxin"/>
    <property type="match status" value="1"/>
</dbReference>
<accession>A0ABW5HKC1</accession>
<keyword evidence="3" id="KW-1185">Reference proteome</keyword>
<sequence length="211" mass="23406">MTTATLRMWADVLCPWCWMGHRRLARAIAESGVPARVEHRSFLLSPAGPGPRRRRISEVAVGEWGMSAAEWGRRRDRIEEAGRADGLRIRMDTAWALDSRPAHRVLKLVAARGLDETVAWEAMFAAHLRDNLDLEDWEVLAEMETGLERDEVFALAEDTAYAAEVLADHEEGQSRGVRSVPAVGWGDHLVAGARSVAELREFVRSAAEAAA</sequence>
<dbReference type="Proteomes" id="UP001597483">
    <property type="component" value="Unassembled WGS sequence"/>
</dbReference>
<reference evidence="3" key="1">
    <citation type="journal article" date="2019" name="Int. J. Syst. Evol. Microbiol.">
        <title>The Global Catalogue of Microorganisms (GCM) 10K type strain sequencing project: providing services to taxonomists for standard genome sequencing and annotation.</title>
        <authorList>
            <consortium name="The Broad Institute Genomics Platform"/>
            <consortium name="The Broad Institute Genome Sequencing Center for Infectious Disease"/>
            <person name="Wu L."/>
            <person name="Ma J."/>
        </authorList>
    </citation>
    <scope>NUCLEOTIDE SEQUENCE [LARGE SCALE GENOMIC DNA]</scope>
    <source>
        <strain evidence="3">CGMCC 4.7641</strain>
    </source>
</reference>
<dbReference type="Pfam" id="PF01323">
    <property type="entry name" value="DSBA"/>
    <property type="match status" value="1"/>
</dbReference>
<name>A0ABW5HKC1_9PSEU</name>
<feature type="domain" description="DSBA-like thioredoxin" evidence="1">
    <location>
        <begin position="5"/>
        <end position="202"/>
    </location>
</feature>